<dbReference type="InterPro" id="IPR053142">
    <property type="entry name" value="PchR_regulatory_protein"/>
</dbReference>
<evidence type="ECO:0000256" key="1">
    <source>
        <dbReference type="ARBA" id="ARBA00023015"/>
    </source>
</evidence>
<keyword evidence="1" id="KW-0805">Transcription regulation</keyword>
<dbReference type="Gene3D" id="1.10.10.60">
    <property type="entry name" value="Homeodomain-like"/>
    <property type="match status" value="2"/>
</dbReference>
<dbReference type="PANTHER" id="PTHR47893:SF1">
    <property type="entry name" value="REGULATORY PROTEIN PCHR"/>
    <property type="match status" value="1"/>
</dbReference>
<name>A0A0A0ICH9_CLOBO</name>
<dbReference type="SMART" id="SM00342">
    <property type="entry name" value="HTH_ARAC"/>
    <property type="match status" value="1"/>
</dbReference>
<dbReference type="Proteomes" id="UP000030014">
    <property type="component" value="Unassembled WGS sequence"/>
</dbReference>
<dbReference type="PROSITE" id="PS00041">
    <property type="entry name" value="HTH_ARAC_FAMILY_1"/>
    <property type="match status" value="1"/>
</dbReference>
<dbReference type="SUPFAM" id="SSF46689">
    <property type="entry name" value="Homeodomain-like"/>
    <property type="match status" value="2"/>
</dbReference>
<dbReference type="InterPro" id="IPR020449">
    <property type="entry name" value="Tscrpt_reg_AraC-type_HTH"/>
</dbReference>
<dbReference type="AlphaFoldDB" id="A0A0A0ICH9"/>
<evidence type="ECO:0000256" key="2">
    <source>
        <dbReference type="ARBA" id="ARBA00023125"/>
    </source>
</evidence>
<dbReference type="PRINTS" id="PR00032">
    <property type="entry name" value="HTHARAC"/>
</dbReference>
<dbReference type="GO" id="GO:0003700">
    <property type="term" value="F:DNA-binding transcription factor activity"/>
    <property type="evidence" value="ECO:0007669"/>
    <property type="project" value="InterPro"/>
</dbReference>
<gene>
    <name evidence="5" type="ORF">Z955_08555</name>
</gene>
<organism evidence="5 6">
    <name type="scientific">Clostridium botulinum C/D str. DC5</name>
    <dbReference type="NCBI Taxonomy" id="1443128"/>
    <lineage>
        <taxon>Bacteria</taxon>
        <taxon>Bacillati</taxon>
        <taxon>Bacillota</taxon>
        <taxon>Clostridia</taxon>
        <taxon>Eubacteriales</taxon>
        <taxon>Clostridiaceae</taxon>
        <taxon>Clostridium</taxon>
    </lineage>
</organism>
<dbReference type="GO" id="GO:0043565">
    <property type="term" value="F:sequence-specific DNA binding"/>
    <property type="evidence" value="ECO:0007669"/>
    <property type="project" value="InterPro"/>
</dbReference>
<comment type="caution">
    <text evidence="5">The sequence shown here is derived from an EMBL/GenBank/DDBJ whole genome shotgun (WGS) entry which is preliminary data.</text>
</comment>
<dbReference type="InterPro" id="IPR018062">
    <property type="entry name" value="HTH_AraC-typ_CS"/>
</dbReference>
<feature type="domain" description="HTH araC/xylS-type" evidence="4">
    <location>
        <begin position="231"/>
        <end position="329"/>
    </location>
</feature>
<keyword evidence="2" id="KW-0238">DNA-binding</keyword>
<evidence type="ECO:0000313" key="6">
    <source>
        <dbReference type="Proteomes" id="UP000030014"/>
    </source>
</evidence>
<dbReference type="EMBL" id="JDRY01000038">
    <property type="protein sequence ID" value="KGM99159.1"/>
    <property type="molecule type" value="Genomic_DNA"/>
</dbReference>
<evidence type="ECO:0000256" key="3">
    <source>
        <dbReference type="ARBA" id="ARBA00023163"/>
    </source>
</evidence>
<keyword evidence="3" id="KW-0804">Transcription</keyword>
<evidence type="ECO:0000259" key="4">
    <source>
        <dbReference type="PROSITE" id="PS01124"/>
    </source>
</evidence>
<dbReference type="Pfam" id="PF12833">
    <property type="entry name" value="HTH_18"/>
    <property type="match status" value="1"/>
</dbReference>
<reference evidence="5 6" key="1">
    <citation type="submission" date="2014-01" db="EMBL/GenBank/DDBJ databases">
        <title>Plasmidome dynamics in the species complex Clostridium novyi sensu lato converts strains of independent lineages into distinctly different pathogens.</title>
        <authorList>
            <person name="Skarin H."/>
            <person name="Segerman B."/>
        </authorList>
    </citation>
    <scope>NUCLEOTIDE SEQUENCE [LARGE SCALE GENOMIC DNA]</scope>
    <source>
        <strain evidence="5 6">DC5</strain>
    </source>
</reference>
<dbReference type="PANTHER" id="PTHR47893">
    <property type="entry name" value="REGULATORY PROTEIN PCHR"/>
    <property type="match status" value="1"/>
</dbReference>
<protein>
    <submittedName>
        <fullName evidence="5">AraC family transcriptional regulator</fullName>
    </submittedName>
</protein>
<dbReference type="InterPro" id="IPR009057">
    <property type="entry name" value="Homeodomain-like_sf"/>
</dbReference>
<accession>A0A0A0ICH9</accession>
<evidence type="ECO:0000313" key="5">
    <source>
        <dbReference type="EMBL" id="KGM99159.1"/>
    </source>
</evidence>
<sequence length="330" mass="38768">MIDVKLKKGIIDGYYKHIEDKYCYKTCDELLGKKYFISKQFGVGNFSRMKIEDGLEISTTNIDYKMDMDFYNIGFDDDILELGYCYNGNMKVFSSPDDKMYLIKAGDIFIYKTLNDVNNFKFQYSKFKAMSIHMNFNIIKNAINPIWENKIIMDWEVQLKDIFKEDVLIIEKATYDIKQVAEQIQNISTDDMIGYIKLKLKTIEFLATFLEERATIKFLENTTEYEEKIVIKAKNIIAKDLQNPPSVKKLADNLNISLYKLQQAFKNITGNTVYEYIKKARIEKAKYLLRNTDMSIIEIANEIGYENPSKFASLFRSYNNITPLKYRKLQ</sequence>
<proteinExistence type="predicted"/>
<dbReference type="PROSITE" id="PS01124">
    <property type="entry name" value="HTH_ARAC_FAMILY_2"/>
    <property type="match status" value="1"/>
</dbReference>
<dbReference type="InterPro" id="IPR018060">
    <property type="entry name" value="HTH_AraC"/>
</dbReference>